<dbReference type="AlphaFoldDB" id="A0AAD2FPF0"/>
<proteinExistence type="inferred from homology"/>
<evidence type="ECO:0000256" key="2">
    <source>
        <dbReference type="ARBA" id="ARBA00010199"/>
    </source>
</evidence>
<dbReference type="GO" id="GO:0042910">
    <property type="term" value="F:xenobiotic transmembrane transporter activity"/>
    <property type="evidence" value="ECO:0007669"/>
    <property type="project" value="InterPro"/>
</dbReference>
<comment type="caution">
    <text evidence="8">The sequence shown here is derived from an EMBL/GenBank/DDBJ whole genome shotgun (WGS) entry which is preliminary data.</text>
</comment>
<feature type="transmembrane region" description="Helical" evidence="7">
    <location>
        <begin position="298"/>
        <end position="318"/>
    </location>
</feature>
<dbReference type="NCBIfam" id="TIGR00797">
    <property type="entry name" value="matE"/>
    <property type="match status" value="1"/>
</dbReference>
<keyword evidence="5 7" id="KW-0472">Membrane</keyword>
<feature type="transmembrane region" description="Helical" evidence="7">
    <location>
        <begin position="166"/>
        <end position="188"/>
    </location>
</feature>
<feature type="transmembrane region" description="Helical" evidence="7">
    <location>
        <begin position="457"/>
        <end position="478"/>
    </location>
</feature>
<feature type="compositionally biased region" description="Low complexity" evidence="6">
    <location>
        <begin position="78"/>
        <end position="97"/>
    </location>
</feature>
<gene>
    <name evidence="8" type="ORF">CYCCA115_LOCUS11530</name>
</gene>
<dbReference type="GO" id="GO:0016020">
    <property type="term" value="C:membrane"/>
    <property type="evidence" value="ECO:0007669"/>
    <property type="project" value="UniProtKB-SubCell"/>
</dbReference>
<evidence type="ECO:0000256" key="3">
    <source>
        <dbReference type="ARBA" id="ARBA00022692"/>
    </source>
</evidence>
<dbReference type="Pfam" id="PF01554">
    <property type="entry name" value="MatE"/>
    <property type="match status" value="1"/>
</dbReference>
<dbReference type="Proteomes" id="UP001295423">
    <property type="component" value="Unassembled WGS sequence"/>
</dbReference>
<name>A0AAD2FPF0_9STRA</name>
<dbReference type="EMBL" id="CAKOGP040001747">
    <property type="protein sequence ID" value="CAJ1948265.1"/>
    <property type="molecule type" value="Genomic_DNA"/>
</dbReference>
<feature type="transmembrane region" description="Helical" evidence="7">
    <location>
        <begin position="425"/>
        <end position="445"/>
    </location>
</feature>
<feature type="transmembrane region" description="Helical" evidence="7">
    <location>
        <begin position="200"/>
        <end position="223"/>
    </location>
</feature>
<feature type="transmembrane region" description="Helical" evidence="7">
    <location>
        <begin position="383"/>
        <end position="404"/>
    </location>
</feature>
<feature type="region of interest" description="Disordered" evidence="6">
    <location>
        <begin position="74"/>
        <end position="97"/>
    </location>
</feature>
<evidence type="ECO:0000256" key="4">
    <source>
        <dbReference type="ARBA" id="ARBA00022989"/>
    </source>
</evidence>
<keyword evidence="9" id="KW-1185">Reference proteome</keyword>
<dbReference type="PANTHER" id="PTHR42893:SF46">
    <property type="entry name" value="PROTEIN DETOXIFICATION 44, CHLOROPLASTIC"/>
    <property type="match status" value="1"/>
</dbReference>
<dbReference type="GO" id="GO:0015297">
    <property type="term" value="F:antiporter activity"/>
    <property type="evidence" value="ECO:0007669"/>
    <property type="project" value="InterPro"/>
</dbReference>
<comment type="similarity">
    <text evidence="2">Belongs to the multi antimicrobial extrusion (MATE) (TC 2.A.66.1) family.</text>
</comment>
<dbReference type="InterPro" id="IPR044644">
    <property type="entry name" value="DinF-like"/>
</dbReference>
<protein>
    <recommendedName>
        <fullName evidence="10">Multidrug and toxic compound extrusion protein</fullName>
    </recommendedName>
</protein>
<keyword evidence="3 7" id="KW-0812">Transmembrane</keyword>
<accession>A0AAD2FPF0</accession>
<feature type="transmembrane region" description="Helical" evidence="7">
    <location>
        <begin position="273"/>
        <end position="292"/>
    </location>
</feature>
<sequence>MTPQSRTSSSNDRRLKSAAALATFWTLSGMPSTHGFSTSYGSAVSQSLSHPLNRGPLKHADFRRKQQESSLYALPNKPLSSSSPLQQQTSSSTALDSSVAMPISSSVASLSDTQQEDFQWSKQNMAIALPALMGLLADPVLSMIDTGFVGRVGPIDLAALGVCTSIFNMAFTVFRASTVATTSLVGSAKTKEDKRQIAKISLQLGGILGTIVLLTLRLGGPAILATMGVASDSPMFKPACDYLFARSWAAPAVVGVVIAEGAFRGNDDSKTPLVASSIAALINLVLDPLLMFPFGMGMTGAAIATAISQFGAAGVFTWRMWKRKLLPQPNDKVTVKAKEIVKTILGANLAMLTKQGSMLVFYTIATALATRMGPAHVATHQVALSLFWLVTYWLDSGSVSAQVLMGKNNDDTQRATSLTKYMAKYAVVQGVAFSALVAGIGKFVPGVFTADATIQSLLFQCLPYLALQQTIVSITLILEGLAVGGNQFRYMATGTAAATFFGIKSLLKATSVVDIWSTAVNTFFGLRLLNAIIGVARVHIGLRRRDQSQVTAIKTA</sequence>
<reference evidence="8" key="1">
    <citation type="submission" date="2023-08" db="EMBL/GenBank/DDBJ databases">
        <authorList>
            <person name="Audoor S."/>
            <person name="Bilcke G."/>
        </authorList>
    </citation>
    <scope>NUCLEOTIDE SEQUENCE</scope>
</reference>
<dbReference type="InterPro" id="IPR002528">
    <property type="entry name" value="MATE_fam"/>
</dbReference>
<keyword evidence="4 7" id="KW-1133">Transmembrane helix</keyword>
<feature type="transmembrane region" description="Helical" evidence="7">
    <location>
        <begin position="243"/>
        <end position="261"/>
    </location>
</feature>
<evidence type="ECO:0000313" key="8">
    <source>
        <dbReference type="EMBL" id="CAJ1948265.1"/>
    </source>
</evidence>
<evidence type="ECO:0000256" key="5">
    <source>
        <dbReference type="ARBA" id="ARBA00023136"/>
    </source>
</evidence>
<comment type="subcellular location">
    <subcellularLocation>
        <location evidence="1">Membrane</location>
        <topology evidence="1">Multi-pass membrane protein</topology>
    </subcellularLocation>
</comment>
<evidence type="ECO:0000256" key="7">
    <source>
        <dbReference type="SAM" id="Phobius"/>
    </source>
</evidence>
<organism evidence="8 9">
    <name type="scientific">Cylindrotheca closterium</name>
    <dbReference type="NCBI Taxonomy" id="2856"/>
    <lineage>
        <taxon>Eukaryota</taxon>
        <taxon>Sar</taxon>
        <taxon>Stramenopiles</taxon>
        <taxon>Ochrophyta</taxon>
        <taxon>Bacillariophyta</taxon>
        <taxon>Bacillariophyceae</taxon>
        <taxon>Bacillariophycidae</taxon>
        <taxon>Bacillariales</taxon>
        <taxon>Bacillariaceae</taxon>
        <taxon>Cylindrotheca</taxon>
    </lineage>
</organism>
<evidence type="ECO:0000256" key="1">
    <source>
        <dbReference type="ARBA" id="ARBA00004141"/>
    </source>
</evidence>
<dbReference type="PANTHER" id="PTHR42893">
    <property type="entry name" value="PROTEIN DETOXIFICATION 44, CHLOROPLASTIC-RELATED"/>
    <property type="match status" value="1"/>
</dbReference>
<evidence type="ECO:0000256" key="6">
    <source>
        <dbReference type="SAM" id="MobiDB-lite"/>
    </source>
</evidence>
<evidence type="ECO:0000313" key="9">
    <source>
        <dbReference type="Proteomes" id="UP001295423"/>
    </source>
</evidence>
<evidence type="ECO:0008006" key="10">
    <source>
        <dbReference type="Google" id="ProtNLM"/>
    </source>
</evidence>